<dbReference type="InterPro" id="IPR001173">
    <property type="entry name" value="Glyco_trans_2-like"/>
</dbReference>
<dbReference type="SUPFAM" id="SSF53448">
    <property type="entry name" value="Nucleotide-diphospho-sugar transferases"/>
    <property type="match status" value="1"/>
</dbReference>
<dbReference type="PANTHER" id="PTHR43685:SF2">
    <property type="entry name" value="GLYCOSYLTRANSFERASE 2-LIKE DOMAIN-CONTAINING PROTEIN"/>
    <property type="match status" value="1"/>
</dbReference>
<feature type="domain" description="Glycosyltransferase 2-like" evidence="1">
    <location>
        <begin position="8"/>
        <end position="160"/>
    </location>
</feature>
<dbReference type="AlphaFoldDB" id="A4G480"/>
<accession>A4G480</accession>
<keyword evidence="2" id="KW-0808">Transferase</keyword>
<protein>
    <submittedName>
        <fullName evidence="2">Glycosyl transferase, family 2</fullName>
    </submittedName>
</protein>
<evidence type="ECO:0000313" key="3">
    <source>
        <dbReference type="Proteomes" id="UP000006697"/>
    </source>
</evidence>
<dbReference type="eggNOG" id="COG1215">
    <property type="taxonomic scope" value="Bacteria"/>
</dbReference>
<sequence>MNDSPVVTVVIPTYNHAHFLREALQSLCAQSFSNWEAIVVNNYSEDDTIAVVASFSDPRIRLENFRNNGVIASSRNRGIALAQGQYIAFLDSDDIWYPEKLTQCMQSFDDNVDLVCHGLYWFGNEERNMFCGPAQRATFDALLDKGNCITPSATVVRKSILDLVDGFSQNPAVVTSEDYHLWLKLAKVGARMKFLEEILGGYRIHSSNQSSAALRHLESVLQVVEEFFPAQSSSTISFQIRRRKRLGLAYYSAGRVMQKNGKRSDSRRLFLQSIKYWPFYPKIYLGIVLSVIHHLPFVSRTSK</sequence>
<dbReference type="Proteomes" id="UP000006697">
    <property type="component" value="Chromosome"/>
</dbReference>
<evidence type="ECO:0000259" key="1">
    <source>
        <dbReference type="Pfam" id="PF00535"/>
    </source>
</evidence>
<dbReference type="EMBL" id="CU207211">
    <property type="protein sequence ID" value="CAL61317.1"/>
    <property type="molecule type" value="Genomic_DNA"/>
</dbReference>
<dbReference type="InterPro" id="IPR050834">
    <property type="entry name" value="Glycosyltransf_2"/>
</dbReference>
<dbReference type="Pfam" id="PF00535">
    <property type="entry name" value="Glycos_transf_2"/>
    <property type="match status" value="1"/>
</dbReference>
<dbReference type="Gene3D" id="3.90.550.10">
    <property type="entry name" value="Spore Coat Polysaccharide Biosynthesis Protein SpsA, Chain A"/>
    <property type="match status" value="1"/>
</dbReference>
<name>A4G480_HERAR</name>
<dbReference type="HOGENOM" id="CLU_025996_0_0_4"/>
<dbReference type="STRING" id="204773.HEAR1138"/>
<dbReference type="OrthoDB" id="9798249at2"/>
<proteinExistence type="predicted"/>
<dbReference type="InterPro" id="IPR029044">
    <property type="entry name" value="Nucleotide-diphossugar_trans"/>
</dbReference>
<evidence type="ECO:0000313" key="2">
    <source>
        <dbReference type="EMBL" id="CAL61317.1"/>
    </source>
</evidence>
<dbReference type="KEGG" id="har:HEAR1138"/>
<dbReference type="CAZy" id="GT2">
    <property type="family name" value="Glycosyltransferase Family 2"/>
</dbReference>
<reference evidence="2 3" key="1">
    <citation type="journal article" date="2007" name="PLoS Genet.">
        <title>A tale of two oxidation states: bacterial colonization of arsenic-rich environments.</title>
        <authorList>
            <person name="Muller D."/>
            <person name="Medigue C."/>
            <person name="Koechler S."/>
            <person name="Barbe V."/>
            <person name="Barakat M."/>
            <person name="Talla E."/>
            <person name="Bonnefoy V."/>
            <person name="Krin E."/>
            <person name="Arsene-Ploetze F."/>
            <person name="Carapito C."/>
            <person name="Chandler M."/>
            <person name="Cournoyer B."/>
            <person name="Cruveiller S."/>
            <person name="Dossat C."/>
            <person name="Duval S."/>
            <person name="Heymann M."/>
            <person name="Leize E."/>
            <person name="Lieutaud A."/>
            <person name="Lievremont D."/>
            <person name="Makita Y."/>
            <person name="Mangenot S."/>
            <person name="Nitschke W."/>
            <person name="Ortet P."/>
            <person name="Perdrial N."/>
            <person name="Schoepp B."/>
            <person name="Siguier N."/>
            <person name="Simeonova D.D."/>
            <person name="Rouy Z."/>
            <person name="Segurens B."/>
            <person name="Turlin E."/>
            <person name="Vallenet D."/>
            <person name="Van Dorsselaer A."/>
            <person name="Weiss S."/>
            <person name="Weissenbach J."/>
            <person name="Lett M.C."/>
            <person name="Danchin A."/>
            <person name="Bertin P.N."/>
        </authorList>
    </citation>
    <scope>NUCLEOTIDE SEQUENCE [LARGE SCALE GENOMIC DNA]</scope>
    <source>
        <strain evidence="3">ULPAs1</strain>
    </source>
</reference>
<gene>
    <name evidence="2" type="ordered locus">HEAR1138</name>
</gene>
<dbReference type="GO" id="GO:0016740">
    <property type="term" value="F:transferase activity"/>
    <property type="evidence" value="ECO:0007669"/>
    <property type="project" value="UniProtKB-KW"/>
</dbReference>
<keyword evidence="3" id="KW-1185">Reference proteome</keyword>
<organism evidence="2 3">
    <name type="scientific">Herminiimonas arsenicoxydans</name>
    <dbReference type="NCBI Taxonomy" id="204773"/>
    <lineage>
        <taxon>Bacteria</taxon>
        <taxon>Pseudomonadati</taxon>
        <taxon>Pseudomonadota</taxon>
        <taxon>Betaproteobacteria</taxon>
        <taxon>Burkholderiales</taxon>
        <taxon>Oxalobacteraceae</taxon>
        <taxon>Herminiimonas</taxon>
    </lineage>
</organism>
<dbReference type="CDD" id="cd00761">
    <property type="entry name" value="Glyco_tranf_GTA_type"/>
    <property type="match status" value="1"/>
</dbReference>
<dbReference type="PANTHER" id="PTHR43685">
    <property type="entry name" value="GLYCOSYLTRANSFERASE"/>
    <property type="match status" value="1"/>
</dbReference>